<keyword evidence="2" id="KW-1133">Transmembrane helix</keyword>
<comment type="caution">
    <text evidence="4">The sequence shown here is derived from an EMBL/GenBank/DDBJ whole genome shotgun (WGS) entry which is preliminary data.</text>
</comment>
<dbReference type="EMBL" id="PDLN01000006">
    <property type="protein sequence ID" value="RDW83215.1"/>
    <property type="molecule type" value="Genomic_DNA"/>
</dbReference>
<keyword evidence="5" id="KW-1185">Reference proteome</keyword>
<accession>A0A3D8SA52</accession>
<keyword evidence="2" id="KW-0472">Membrane</keyword>
<dbReference type="AlphaFoldDB" id="A0A3D8SA52"/>
<feature type="region of interest" description="Disordered" evidence="1">
    <location>
        <begin position="296"/>
        <end position="463"/>
    </location>
</feature>
<feature type="chain" id="PRO_5017787225" description="Mid2 domain-containing protein" evidence="3">
    <location>
        <begin position="21"/>
        <end position="463"/>
    </location>
</feature>
<evidence type="ECO:0000313" key="5">
    <source>
        <dbReference type="Proteomes" id="UP000256328"/>
    </source>
</evidence>
<feature type="compositionally biased region" description="Polar residues" evidence="1">
    <location>
        <begin position="390"/>
        <end position="424"/>
    </location>
</feature>
<evidence type="ECO:0008006" key="6">
    <source>
        <dbReference type="Google" id="ProtNLM"/>
    </source>
</evidence>
<keyword evidence="3" id="KW-0732">Signal</keyword>
<reference evidence="4 5" key="1">
    <citation type="journal article" date="2018" name="IMA Fungus">
        <title>IMA Genome-F 9: Draft genome sequence of Annulohypoxylon stygium, Aspergillus mulundensis, Berkeleyomyces basicola (syn. Thielaviopsis basicola), Ceratocystis smalleyi, two Cercospora beticola strains, Coleophoma cylindrospora, Fusarium fracticaudum, Phialophora cf. hyalina, and Morchella septimelata.</title>
        <authorList>
            <person name="Wingfield B.D."/>
            <person name="Bills G.F."/>
            <person name="Dong Y."/>
            <person name="Huang W."/>
            <person name="Nel W.J."/>
            <person name="Swalarsk-Parry B.S."/>
            <person name="Vaghefi N."/>
            <person name="Wilken P.M."/>
            <person name="An Z."/>
            <person name="de Beer Z.W."/>
            <person name="De Vos L."/>
            <person name="Chen L."/>
            <person name="Duong T.A."/>
            <person name="Gao Y."/>
            <person name="Hammerbacher A."/>
            <person name="Kikkert J.R."/>
            <person name="Li Y."/>
            <person name="Li H."/>
            <person name="Li K."/>
            <person name="Li Q."/>
            <person name="Liu X."/>
            <person name="Ma X."/>
            <person name="Naidoo K."/>
            <person name="Pethybridge S.J."/>
            <person name="Sun J."/>
            <person name="Steenkamp E.T."/>
            <person name="van der Nest M.A."/>
            <person name="van Wyk S."/>
            <person name="Wingfield M.J."/>
            <person name="Xiong C."/>
            <person name="Yue Q."/>
            <person name="Zhang X."/>
        </authorList>
    </citation>
    <scope>NUCLEOTIDE SEQUENCE [LARGE SCALE GENOMIC DNA]</scope>
    <source>
        <strain evidence="4 5">BP5796</strain>
    </source>
</reference>
<sequence>MSSPLRLAVVLSHLFLAALAYGVGERPASKTIGYGKPHLVVPAEPTNAPSWDLFHDLLKIKPRVVTNVCSEWTLLGDGGQPACTGSSTCLFDTVSGFGYEACAVTSSSFYQVTECWNYPKTYTVSPIGQIFCGAAAPYCGYYEFVFDNGDVFSNFGCSTSPYSSRATLLPNALASYTPVTTNSVITTGRPTVTSTATPFVVVVTASTTSASNSASMPVSTTASPTLFPVSQNSTRKNSHLGAIIGGAAGGIAVIGIIAAVIFCCLYKNRKARRQENDQATAATAIAYQAAHANNYKPPTLPNPNFSPMGAIHTSEKPTPLSQSQEGDHHAQHQQYYSQSPFAPPPVYNQASVYNQPSSTLPTPSPTFLQTGRFPGLAGDRYTQPMFPLSGCSTGRSSPQGGLSPRPQSNVTEMSAVGFQQSLNQFPRPPSSNGRGHASELPARQPHLDMSGAPMSENYHELHE</sequence>
<name>A0A3D8SA52_9HELO</name>
<dbReference type="OrthoDB" id="3556422at2759"/>
<evidence type="ECO:0000256" key="2">
    <source>
        <dbReference type="SAM" id="Phobius"/>
    </source>
</evidence>
<gene>
    <name evidence="4" type="ORF">BP5796_04706</name>
</gene>
<dbReference type="Proteomes" id="UP000256328">
    <property type="component" value="Unassembled WGS sequence"/>
</dbReference>
<evidence type="ECO:0000256" key="1">
    <source>
        <dbReference type="SAM" id="MobiDB-lite"/>
    </source>
</evidence>
<evidence type="ECO:0000256" key="3">
    <source>
        <dbReference type="SAM" id="SignalP"/>
    </source>
</evidence>
<feature type="signal peptide" evidence="3">
    <location>
        <begin position="1"/>
        <end position="20"/>
    </location>
</feature>
<keyword evidence="2" id="KW-0812">Transmembrane</keyword>
<evidence type="ECO:0000313" key="4">
    <source>
        <dbReference type="EMBL" id="RDW83215.1"/>
    </source>
</evidence>
<organism evidence="4 5">
    <name type="scientific">Coleophoma crateriformis</name>
    <dbReference type="NCBI Taxonomy" id="565419"/>
    <lineage>
        <taxon>Eukaryota</taxon>
        <taxon>Fungi</taxon>
        <taxon>Dikarya</taxon>
        <taxon>Ascomycota</taxon>
        <taxon>Pezizomycotina</taxon>
        <taxon>Leotiomycetes</taxon>
        <taxon>Helotiales</taxon>
        <taxon>Dermateaceae</taxon>
        <taxon>Coleophoma</taxon>
    </lineage>
</organism>
<protein>
    <recommendedName>
        <fullName evidence="6">Mid2 domain-containing protein</fullName>
    </recommendedName>
</protein>
<proteinExistence type="predicted"/>
<feature type="transmembrane region" description="Helical" evidence="2">
    <location>
        <begin position="240"/>
        <end position="266"/>
    </location>
</feature>